<proteinExistence type="predicted"/>
<feature type="region of interest" description="Disordered" evidence="1">
    <location>
        <begin position="1"/>
        <end position="21"/>
    </location>
</feature>
<protein>
    <recommendedName>
        <fullName evidence="4">Ferritin-like domain-containing protein</fullName>
    </recommendedName>
</protein>
<gene>
    <name evidence="2" type="ORF">AA106556_0445</name>
</gene>
<dbReference type="CDD" id="cd00657">
    <property type="entry name" value="Ferritin_like"/>
    <property type="match status" value="1"/>
</dbReference>
<organism evidence="2 3">
    <name type="scientific">Neokomagataea tanensis NBRC 106556</name>
    <dbReference type="NCBI Taxonomy" id="1223519"/>
    <lineage>
        <taxon>Bacteria</taxon>
        <taxon>Pseudomonadati</taxon>
        <taxon>Pseudomonadota</taxon>
        <taxon>Alphaproteobacteria</taxon>
        <taxon>Acetobacterales</taxon>
        <taxon>Acetobacteraceae</taxon>
        <taxon>Neokomagataea</taxon>
    </lineage>
</organism>
<evidence type="ECO:0000256" key="1">
    <source>
        <dbReference type="SAM" id="MobiDB-lite"/>
    </source>
</evidence>
<evidence type="ECO:0000313" key="2">
    <source>
        <dbReference type="EMBL" id="GBR44496.1"/>
    </source>
</evidence>
<name>A0ABQ0QH29_9PROT</name>
<evidence type="ECO:0000313" key="3">
    <source>
        <dbReference type="Proteomes" id="UP001062443"/>
    </source>
</evidence>
<evidence type="ECO:0008006" key="4">
    <source>
        <dbReference type="Google" id="ProtNLM"/>
    </source>
</evidence>
<reference evidence="2" key="1">
    <citation type="submission" date="2013-04" db="EMBL/GenBank/DDBJ databases">
        <title>The genome sequencing project of 58 acetic acid bacteria.</title>
        <authorList>
            <person name="Okamoto-Kainuma A."/>
            <person name="Ishikawa M."/>
            <person name="Umino S."/>
            <person name="Koizumi Y."/>
            <person name="Shiwa Y."/>
            <person name="Yoshikawa H."/>
            <person name="Matsutani M."/>
            <person name="Matsushita K."/>
        </authorList>
    </citation>
    <scope>NUCLEOTIDE SEQUENCE</scope>
    <source>
        <strain evidence="2">NBRC 106556</strain>
    </source>
</reference>
<keyword evidence="3" id="KW-1185">Reference proteome</keyword>
<dbReference type="InterPro" id="IPR009078">
    <property type="entry name" value="Ferritin-like_SF"/>
</dbReference>
<comment type="caution">
    <text evidence="2">The sequence shown here is derived from an EMBL/GenBank/DDBJ whole genome shotgun (WGS) entry which is preliminary data.</text>
</comment>
<accession>A0ABQ0QH29</accession>
<sequence>MNNAPRKHAMTSAPQTSLKSAKSIEEIYSHLPDAPSQKTLERVDYEARHWSSDIPGPLKPGTDEHKRATAQMFRDTFNPYKPSVIPWPDLDPVTLHRITSLPIWDIAVQTEGKARLRMAAYAAMIDDPEMKDALSRNAWEENRHKEVLSKLVEAYNIKMAPEPEYKEPKDTEWAYLVTGFSECVDSFFAFGLFALAERSGLFPLELIETFEPVMQEECRHILLFANWLAWHRAVMPFWKRPWFELRVIGVWLFLAYERMGLARSMDENGEEHTQDNNFTVNGAKDVTNIDIKVPELMQLCLDEDARRFSGYDSRLRRPTTTPAIARTFIKAAKLWDTLHTRFNKRKATA</sequence>
<dbReference type="EMBL" id="BAQB01000004">
    <property type="protein sequence ID" value="GBR44496.1"/>
    <property type="molecule type" value="Genomic_DNA"/>
</dbReference>
<dbReference type="SUPFAM" id="SSF47240">
    <property type="entry name" value="Ferritin-like"/>
    <property type="match status" value="1"/>
</dbReference>
<dbReference type="Proteomes" id="UP001062443">
    <property type="component" value="Unassembled WGS sequence"/>
</dbReference>